<organism evidence="1">
    <name type="scientific">Daphnia magna</name>
    <dbReference type="NCBI Taxonomy" id="35525"/>
    <lineage>
        <taxon>Eukaryota</taxon>
        <taxon>Metazoa</taxon>
        <taxon>Ecdysozoa</taxon>
        <taxon>Arthropoda</taxon>
        <taxon>Crustacea</taxon>
        <taxon>Branchiopoda</taxon>
        <taxon>Diplostraca</taxon>
        <taxon>Cladocera</taxon>
        <taxon>Anomopoda</taxon>
        <taxon>Daphniidae</taxon>
        <taxon>Daphnia</taxon>
    </lineage>
</organism>
<reference evidence="1" key="1">
    <citation type="submission" date="2015-10" db="EMBL/GenBank/DDBJ databases">
        <title>EvidentialGene: Evidence-directed Construction of Complete mRNA Transcriptomes without Genomes.</title>
        <authorList>
            <person name="Gilbert D.G."/>
        </authorList>
    </citation>
    <scope>NUCLEOTIDE SEQUENCE</scope>
</reference>
<sequence>MKIDFKFKKKKSTFVLLCFVKSLIIGLNKIYFYDLLCFECVCLTGVCQPAAIVKETVQRYGRREKKKRNIYI</sequence>
<dbReference type="AlphaFoldDB" id="A0A0P5TQX0"/>
<protein>
    <submittedName>
        <fullName evidence="1">Uncharacterized protein</fullName>
    </submittedName>
</protein>
<accession>A0A0P5TQX0</accession>
<evidence type="ECO:0000313" key="1">
    <source>
        <dbReference type="EMBL" id="JAN74824.1"/>
    </source>
</evidence>
<name>A0A0P5TQX0_9CRUS</name>
<proteinExistence type="predicted"/>
<dbReference type="EMBL" id="GDIQ01019913">
    <property type="protein sequence ID" value="JAN74824.1"/>
    <property type="molecule type" value="Transcribed_RNA"/>
</dbReference>